<comment type="caution">
    <text evidence="1">The sequence shown here is derived from an EMBL/GenBank/DDBJ whole genome shotgun (WGS) entry which is preliminary data.</text>
</comment>
<organism evidence="1 2">
    <name type="scientific">Solanum pinnatisectum</name>
    <name type="common">tansyleaf nightshade</name>
    <dbReference type="NCBI Taxonomy" id="50273"/>
    <lineage>
        <taxon>Eukaryota</taxon>
        <taxon>Viridiplantae</taxon>
        <taxon>Streptophyta</taxon>
        <taxon>Embryophyta</taxon>
        <taxon>Tracheophyta</taxon>
        <taxon>Spermatophyta</taxon>
        <taxon>Magnoliopsida</taxon>
        <taxon>eudicotyledons</taxon>
        <taxon>Gunneridae</taxon>
        <taxon>Pentapetalae</taxon>
        <taxon>asterids</taxon>
        <taxon>lamiids</taxon>
        <taxon>Solanales</taxon>
        <taxon>Solanaceae</taxon>
        <taxon>Solanoideae</taxon>
        <taxon>Solaneae</taxon>
        <taxon>Solanum</taxon>
    </lineage>
</organism>
<proteinExistence type="predicted"/>
<accession>A0AAV9K6E2</accession>
<dbReference type="EMBL" id="JAWPEI010000012">
    <property type="protein sequence ID" value="KAK4708508.1"/>
    <property type="molecule type" value="Genomic_DNA"/>
</dbReference>
<protein>
    <submittedName>
        <fullName evidence="1">Uncharacterized protein</fullName>
    </submittedName>
</protein>
<keyword evidence="2" id="KW-1185">Reference proteome</keyword>
<reference evidence="1 2" key="1">
    <citation type="submission" date="2023-10" db="EMBL/GenBank/DDBJ databases">
        <title>Genome-Wide Identification Analysis in wild type Solanum Pinnatisectum Reveals Some Genes Defensing Phytophthora Infestans.</title>
        <authorList>
            <person name="Sun C."/>
        </authorList>
    </citation>
    <scope>NUCLEOTIDE SEQUENCE [LARGE SCALE GENOMIC DNA]</scope>
    <source>
        <strain evidence="1">LQN</strain>
        <tissue evidence="1">Leaf</tissue>
    </source>
</reference>
<dbReference type="AlphaFoldDB" id="A0AAV9K6E2"/>
<evidence type="ECO:0000313" key="1">
    <source>
        <dbReference type="EMBL" id="KAK4708508.1"/>
    </source>
</evidence>
<sequence length="97" mass="10814">MVGNDIKSRKIVSQTALKDTTQVIRNGSGILGGKKMKEDVANVVSDTQNSLGGPLYQYAPAQPHHYHPMRDPQYSNFPPQYAVYNAQSYAYPPNYPQ</sequence>
<dbReference type="Proteomes" id="UP001311915">
    <property type="component" value="Unassembled WGS sequence"/>
</dbReference>
<name>A0AAV9K6E2_9SOLN</name>
<evidence type="ECO:0000313" key="2">
    <source>
        <dbReference type="Proteomes" id="UP001311915"/>
    </source>
</evidence>
<gene>
    <name evidence="1" type="ORF">R3W88_029433</name>
</gene>